<name>A0ABR4D624_9PEZI</name>
<feature type="chain" id="PRO_5047090442" description="Ig-like domain-containing protein" evidence="2">
    <location>
        <begin position="23"/>
        <end position="465"/>
    </location>
</feature>
<dbReference type="EMBL" id="JAZGUE010000006">
    <property type="protein sequence ID" value="KAL2265811.1"/>
    <property type="molecule type" value="Genomic_DNA"/>
</dbReference>
<dbReference type="Proteomes" id="UP001600064">
    <property type="component" value="Unassembled WGS sequence"/>
</dbReference>
<sequence>MTPPRRLFGGVLTAFASTLVSAQQDALGCTDRSFTLPSWLVQNVTRHAADGLLTLNLVNRATHYTASLACPGAGAVDAKAGLYGCTVVQASSSSSAGEELEAAVELAAAAAAAGPTYHVKQSWRCDDRGRVLTFTAVGAAAAPSPRYASPLLVRASLTSPVAITPRYYDGPLGHAAPAAPPAPPPSRPGSLGRRGVGEDGLATLSCFGYEFQSASVGAYPPTTRAWFDVEESRIAVEQTWYCDDEDPAKPLQITASGNATVALTCQSITSELTGLVNRYCTNAVPTTSVAGALVGDPVPLAPYALEDPVLGASDYCTLTSILRPRWTFSHFALVGEQQDVYFEVILEVEDRRFQYPIPVNQGKPAEGEKKGGWYECVVGDDGGNGLLLFPYWCQFKYDKESKTLEVKARWACNDLDRVNLVHFSGYSVGTLDSEITCETLATGLVWCTTEDPGYRLTVPITNVTW</sequence>
<organism evidence="3 4">
    <name type="scientific">Remersonia thermophila</name>
    <dbReference type="NCBI Taxonomy" id="72144"/>
    <lineage>
        <taxon>Eukaryota</taxon>
        <taxon>Fungi</taxon>
        <taxon>Dikarya</taxon>
        <taxon>Ascomycota</taxon>
        <taxon>Pezizomycotina</taxon>
        <taxon>Sordariomycetes</taxon>
        <taxon>Sordariomycetidae</taxon>
        <taxon>Sordariales</taxon>
        <taxon>Sordariales incertae sedis</taxon>
        <taxon>Remersonia</taxon>
    </lineage>
</organism>
<evidence type="ECO:0000256" key="2">
    <source>
        <dbReference type="SAM" id="SignalP"/>
    </source>
</evidence>
<accession>A0ABR4D624</accession>
<gene>
    <name evidence="3" type="ORF">VTJ83DRAFT_6911</name>
</gene>
<feature type="region of interest" description="Disordered" evidence="1">
    <location>
        <begin position="174"/>
        <end position="194"/>
    </location>
</feature>
<evidence type="ECO:0000313" key="3">
    <source>
        <dbReference type="EMBL" id="KAL2265811.1"/>
    </source>
</evidence>
<proteinExistence type="predicted"/>
<feature type="compositionally biased region" description="Pro residues" evidence="1">
    <location>
        <begin position="178"/>
        <end position="187"/>
    </location>
</feature>
<keyword evidence="2" id="KW-0732">Signal</keyword>
<feature type="signal peptide" evidence="2">
    <location>
        <begin position="1"/>
        <end position="22"/>
    </location>
</feature>
<evidence type="ECO:0008006" key="5">
    <source>
        <dbReference type="Google" id="ProtNLM"/>
    </source>
</evidence>
<keyword evidence="4" id="KW-1185">Reference proteome</keyword>
<evidence type="ECO:0000313" key="4">
    <source>
        <dbReference type="Proteomes" id="UP001600064"/>
    </source>
</evidence>
<comment type="caution">
    <text evidence="3">The sequence shown here is derived from an EMBL/GenBank/DDBJ whole genome shotgun (WGS) entry which is preliminary data.</text>
</comment>
<reference evidence="3 4" key="1">
    <citation type="journal article" date="2024" name="Commun. Biol.">
        <title>Comparative genomic analysis of thermophilic fungi reveals convergent evolutionary adaptations and gene losses.</title>
        <authorList>
            <person name="Steindorff A.S."/>
            <person name="Aguilar-Pontes M.V."/>
            <person name="Robinson A.J."/>
            <person name="Andreopoulos B."/>
            <person name="LaButti K."/>
            <person name="Kuo A."/>
            <person name="Mondo S."/>
            <person name="Riley R."/>
            <person name="Otillar R."/>
            <person name="Haridas S."/>
            <person name="Lipzen A."/>
            <person name="Grimwood J."/>
            <person name="Schmutz J."/>
            <person name="Clum A."/>
            <person name="Reid I.D."/>
            <person name="Moisan M.C."/>
            <person name="Butler G."/>
            <person name="Nguyen T.T.M."/>
            <person name="Dewar K."/>
            <person name="Conant G."/>
            <person name="Drula E."/>
            <person name="Henrissat B."/>
            <person name="Hansel C."/>
            <person name="Singer S."/>
            <person name="Hutchinson M.I."/>
            <person name="de Vries R.P."/>
            <person name="Natvig D.O."/>
            <person name="Powell A.J."/>
            <person name="Tsang A."/>
            <person name="Grigoriev I.V."/>
        </authorList>
    </citation>
    <scope>NUCLEOTIDE SEQUENCE [LARGE SCALE GENOMIC DNA]</scope>
    <source>
        <strain evidence="3 4">ATCC 22073</strain>
    </source>
</reference>
<dbReference type="RefSeq" id="XP_070864538.1">
    <property type="nucleotide sequence ID" value="XM_071013675.1"/>
</dbReference>
<evidence type="ECO:0000256" key="1">
    <source>
        <dbReference type="SAM" id="MobiDB-lite"/>
    </source>
</evidence>
<dbReference type="GeneID" id="98128319"/>
<protein>
    <recommendedName>
        <fullName evidence="5">Ig-like domain-containing protein</fullName>
    </recommendedName>
</protein>